<dbReference type="InterPro" id="IPR010710">
    <property type="entry name" value="DUF1289"/>
</dbReference>
<dbReference type="Pfam" id="PF06945">
    <property type="entry name" value="DUF1289"/>
    <property type="match status" value="1"/>
</dbReference>
<keyword evidence="2" id="KW-1185">Reference proteome</keyword>
<dbReference type="OrthoDB" id="9811423at2"/>
<name>A0A4D7QN36_9HYPH</name>
<dbReference type="RefSeq" id="WP_137100015.1">
    <property type="nucleotide sequence ID" value="NZ_CP039865.1"/>
</dbReference>
<organism evidence="1 2">
    <name type="scientific">Phreatobacter aquaticus</name>
    <dbReference type="NCBI Taxonomy" id="2570229"/>
    <lineage>
        <taxon>Bacteria</taxon>
        <taxon>Pseudomonadati</taxon>
        <taxon>Pseudomonadota</taxon>
        <taxon>Alphaproteobacteria</taxon>
        <taxon>Hyphomicrobiales</taxon>
        <taxon>Phreatobacteraceae</taxon>
        <taxon>Phreatobacter</taxon>
    </lineage>
</organism>
<dbReference type="EMBL" id="CP039865">
    <property type="protein sequence ID" value="QCK86684.1"/>
    <property type="molecule type" value="Genomic_DNA"/>
</dbReference>
<accession>A0A4D7QN36</accession>
<dbReference type="PANTHER" id="PTHR35175:SF2">
    <property type="entry name" value="DUF1289 DOMAIN-CONTAINING PROTEIN"/>
    <property type="match status" value="1"/>
</dbReference>
<proteinExistence type="predicted"/>
<evidence type="ECO:0000313" key="1">
    <source>
        <dbReference type="EMBL" id="QCK86684.1"/>
    </source>
</evidence>
<dbReference type="Proteomes" id="UP000298588">
    <property type="component" value="Chromosome"/>
</dbReference>
<dbReference type="AlphaFoldDB" id="A0A4D7QN36"/>
<dbReference type="KEGG" id="paqt:E8L99_13400"/>
<protein>
    <submittedName>
        <fullName evidence="1">DUF1289 domain-containing protein</fullName>
    </submittedName>
</protein>
<dbReference type="PANTHER" id="PTHR35175">
    <property type="entry name" value="DUF1289 DOMAIN-CONTAINING PROTEIN"/>
    <property type="match status" value="1"/>
</dbReference>
<evidence type="ECO:0000313" key="2">
    <source>
        <dbReference type="Proteomes" id="UP000298588"/>
    </source>
</evidence>
<gene>
    <name evidence="1" type="ORF">E8L99_13400</name>
</gene>
<sequence>MRAAAIESPCQRLCTIHPTARICEGCGRTLGEIGGWLTMTPEDRRRVMALLPDRLKALGAPS</sequence>
<reference evidence="1 2" key="1">
    <citation type="submission" date="2019-04" db="EMBL/GenBank/DDBJ databases">
        <title>Phreatobacter aquaticus sp. nov.</title>
        <authorList>
            <person name="Choi A."/>
            <person name="Baek K."/>
        </authorList>
    </citation>
    <scope>NUCLEOTIDE SEQUENCE [LARGE SCALE GENOMIC DNA]</scope>
    <source>
        <strain evidence="1 2">NMCR1094</strain>
    </source>
</reference>